<evidence type="ECO:0000313" key="3">
    <source>
        <dbReference type="Proteomes" id="UP000014977"/>
    </source>
</evidence>
<dbReference type="AlphaFoldDB" id="S7TGG3"/>
<dbReference type="EMBL" id="ATHJ01000105">
    <property type="protein sequence ID" value="EPR35851.1"/>
    <property type="molecule type" value="Genomic_DNA"/>
</dbReference>
<sequence>MDTHLVTFQPQNRTVKVRDGESLLRAAMEAGVHINASCGGEGVCGKCRVIIEAGEVEGGLSERLKPEDREKGYRLACRASVIGDVTVRVPVESVVDASVLNIPPTPRKTARVKTFDLDELKEKGLFIPPMEKVYLTLPEPNAQDHLPDVTRLVSFLTLKNHEHRLGVEFPVIRKLPDILRREGFQVTATLARPVREDGQTVIINVQPGDTTSENYAVAVDIGTTTVYVQLIDLVSGNVLAEEADFNGQISYGEDVISRIMFAEKGDGLIRLHDVVTETINKLIRKNVKRAGIDPDGISSVTLAGNTTMTQLFLQVDPRYIRRSPYVPAASIYPPIKAKDLDLDLPDHVTALVYPQVSSYVGGDIVAGVMGSGLYRTEELTLFMDIGTNAEIVVGNRDWLACAACSAGPAFEGGGIEFGMRAAKGAIEDFSIDPVTFEPMNLTIGNVRPKGICGSGLINIVAALFEAGVVNPNGKYERNLPTDRVREREGIWEYVLVRQADTQIDRDIVLTEIDIENLIRAKGAIYSGCQTLLEEVGLSMQDLDRIYLAGGFGSYVDLARAMVIGLLPEMDADKITYIGNASLMGARMSALTNRIRRDVVEVTRKMTNFELSETPSYMDHYVASLFLPHTDLELFPRLKARLDLRRSAGR</sequence>
<dbReference type="Proteomes" id="UP000014977">
    <property type="component" value="Unassembled WGS sequence"/>
</dbReference>
<dbReference type="InterPro" id="IPR001041">
    <property type="entry name" value="2Fe-2S_ferredoxin-type"/>
</dbReference>
<dbReference type="InterPro" id="IPR040506">
    <property type="entry name" value="RACo_linker"/>
</dbReference>
<dbReference type="Pfam" id="PF17651">
    <property type="entry name" value="Raco_middle"/>
    <property type="match status" value="1"/>
</dbReference>
<keyword evidence="3" id="KW-1185">Reference proteome</keyword>
<dbReference type="Pfam" id="PF14574">
    <property type="entry name" value="RACo_C_ter"/>
    <property type="match status" value="1"/>
</dbReference>
<dbReference type="Gene3D" id="3.10.20.880">
    <property type="match status" value="1"/>
</dbReference>
<dbReference type="Gene3D" id="3.30.420.480">
    <property type="entry name" value="Domain of unknown function (DUF4445)"/>
    <property type="match status" value="1"/>
</dbReference>
<organism evidence="2 3">
    <name type="scientific">Desulfococcus multivorans DSM 2059</name>
    <dbReference type="NCBI Taxonomy" id="1121405"/>
    <lineage>
        <taxon>Bacteria</taxon>
        <taxon>Pseudomonadati</taxon>
        <taxon>Thermodesulfobacteriota</taxon>
        <taxon>Desulfobacteria</taxon>
        <taxon>Desulfobacterales</taxon>
        <taxon>Desulfococcaceae</taxon>
        <taxon>Desulfococcus</taxon>
    </lineage>
</organism>
<dbReference type="InterPro" id="IPR027980">
    <property type="entry name" value="RACo_C"/>
</dbReference>
<reference evidence="2 3" key="1">
    <citation type="journal article" date="2013" name="Genome Announc.">
        <title>Draft genome sequences for three mercury-methylating, sulfate-reducing bacteria.</title>
        <authorList>
            <person name="Brown S.D."/>
            <person name="Hurt R.A.Jr."/>
            <person name="Gilmour C.C."/>
            <person name="Elias D.A."/>
        </authorList>
    </citation>
    <scope>NUCLEOTIDE SEQUENCE [LARGE SCALE GENOMIC DNA]</scope>
    <source>
        <strain evidence="2 3">DSM 2059</strain>
    </source>
</reference>
<dbReference type="PROSITE" id="PS51085">
    <property type="entry name" value="2FE2S_FER_2"/>
    <property type="match status" value="1"/>
</dbReference>
<evidence type="ECO:0000313" key="2">
    <source>
        <dbReference type="EMBL" id="EPR35851.1"/>
    </source>
</evidence>
<dbReference type="SUPFAM" id="SSF53067">
    <property type="entry name" value="Actin-like ATPase domain"/>
    <property type="match status" value="1"/>
</dbReference>
<dbReference type="Gene3D" id="3.10.20.30">
    <property type="match status" value="1"/>
</dbReference>
<dbReference type="PANTHER" id="PTHR42895:SF2">
    <property type="entry name" value="IRON-SULFUR CLUSTER PROTEIN"/>
    <property type="match status" value="1"/>
</dbReference>
<dbReference type="InterPro" id="IPR052911">
    <property type="entry name" value="Corrinoid_activation_enz"/>
</dbReference>
<dbReference type="InterPro" id="IPR043129">
    <property type="entry name" value="ATPase_NBD"/>
</dbReference>
<comment type="caution">
    <text evidence="2">The sequence shown here is derived from an EMBL/GenBank/DDBJ whole genome shotgun (WGS) entry which is preliminary data.</text>
</comment>
<dbReference type="InterPro" id="IPR041414">
    <property type="entry name" value="Raco-like_middle"/>
</dbReference>
<protein>
    <submittedName>
        <fullName evidence="2">Ferredoxin</fullName>
    </submittedName>
</protein>
<feature type="domain" description="2Fe-2S ferredoxin-type" evidence="1">
    <location>
        <begin position="4"/>
        <end position="93"/>
    </location>
</feature>
<gene>
    <name evidence="2" type="ORF">dsmv_0556</name>
</gene>
<dbReference type="InterPro" id="IPR036010">
    <property type="entry name" value="2Fe-2S_ferredoxin-like_sf"/>
</dbReference>
<proteinExistence type="predicted"/>
<dbReference type="PATRIC" id="fig|1121405.3.peg.3260"/>
<dbReference type="STRING" id="897.B2D07_15430"/>
<name>S7TGG3_DESML</name>
<evidence type="ECO:0000259" key="1">
    <source>
        <dbReference type="PROSITE" id="PS51085"/>
    </source>
</evidence>
<dbReference type="OrthoDB" id="9810588at2"/>
<dbReference type="RefSeq" id="WP_020877667.1">
    <property type="nucleotide sequence ID" value="NZ_ATHJ01000105.1"/>
</dbReference>
<dbReference type="CDD" id="cd00207">
    <property type="entry name" value="fer2"/>
    <property type="match status" value="1"/>
</dbReference>
<dbReference type="Pfam" id="PF00111">
    <property type="entry name" value="Fer2"/>
    <property type="match status" value="1"/>
</dbReference>
<dbReference type="eggNOG" id="COG3894">
    <property type="taxonomic scope" value="Bacteria"/>
</dbReference>
<dbReference type="Pfam" id="PF17650">
    <property type="entry name" value="RACo_linker"/>
    <property type="match status" value="1"/>
</dbReference>
<dbReference type="eggNOG" id="COG0633">
    <property type="taxonomic scope" value="Bacteria"/>
</dbReference>
<dbReference type="PANTHER" id="PTHR42895">
    <property type="entry name" value="IRON-SULFUR CLUSTER-BINDING PROTEIN-RELATED"/>
    <property type="match status" value="1"/>
</dbReference>
<dbReference type="InterPro" id="IPR012675">
    <property type="entry name" value="Beta-grasp_dom_sf"/>
</dbReference>
<dbReference type="SUPFAM" id="SSF54292">
    <property type="entry name" value="2Fe-2S ferredoxin-like"/>
    <property type="match status" value="1"/>
</dbReference>
<dbReference type="GO" id="GO:0051536">
    <property type="term" value="F:iron-sulfur cluster binding"/>
    <property type="evidence" value="ECO:0007669"/>
    <property type="project" value="InterPro"/>
</dbReference>
<accession>S7TGG3</accession>
<dbReference type="InterPro" id="IPR042259">
    <property type="entry name" value="Raco-like_middle_sf"/>
</dbReference>